<feature type="domain" description="Root UVB sensitive protein C-terminal" evidence="7">
    <location>
        <begin position="367"/>
        <end position="481"/>
    </location>
</feature>
<dbReference type="Pfam" id="PF24160">
    <property type="entry name" value="UVB_sens_C"/>
    <property type="match status" value="1"/>
</dbReference>
<evidence type="ECO:0000259" key="7">
    <source>
        <dbReference type="Pfam" id="PF24160"/>
    </source>
</evidence>
<protein>
    <submittedName>
        <fullName evidence="8">DUF647-domain-containing protein</fullName>
    </submittedName>
</protein>
<sequence>MFRCIHQLPKHSYRHVFRPIRFYTTDHGQPILTELVHGRKRIYTSLPTIAKTKSATASKSRIASPVTSSPLSWEWIHPSEEKEGNYYATSKQKNSGLGVISAVKQNLTEMFLPVGYPDSVHSCYKKFHAWLFLETYVGSAIGVLCSQAMLASLGLGTAAATGGAVAIQWVLKDGFGEIGKLFFIKKYASSFDSHPKTWKFVCEIFSTVGSFLQLCTSVVSPKLFLPLAAVGNMFELIHESIWIASHMTFTKHFSPNGNIGDIVAKDDAQMSTAHLLGMLSGVGLITISHSPAFLFGAFALLSPINIWSTIKMLHAAEFEILNQAKLTLLAKEYIDTGKVATYEKLRSREIGFGEWIKPSLRNKQGSVSVKIKMGSSAAQAYSSSHEVQDVVQVLMHENYLLNYHKNTMWILFHQDAGSPDFVKSILHSLKFHDIISTEKIDKDLHWDNYIDALKSSHAWTQEHYDRFNLELDEKNWQRETVYWNDSGMRLAWKGHNDRKQE</sequence>
<evidence type="ECO:0000256" key="2">
    <source>
        <dbReference type="ARBA" id="ARBA00007558"/>
    </source>
</evidence>
<keyword evidence="5" id="KW-0472">Membrane</keyword>
<comment type="subcellular location">
    <subcellularLocation>
        <location evidence="1">Membrane</location>
    </subcellularLocation>
</comment>
<keyword evidence="4" id="KW-1133">Transmembrane helix</keyword>
<feature type="domain" description="Protein root UVB sensitive/RUS" evidence="6">
    <location>
        <begin position="102"/>
        <end position="336"/>
    </location>
</feature>
<proteinExistence type="inferred from homology"/>
<dbReference type="AlphaFoldDB" id="A0A1X0QTD1"/>
<gene>
    <name evidence="8" type="ORF">BCV72DRAFT_338309</name>
</gene>
<dbReference type="Pfam" id="PF04884">
    <property type="entry name" value="UVB_sens_prot"/>
    <property type="match status" value="1"/>
</dbReference>
<dbReference type="InterPro" id="IPR054549">
    <property type="entry name" value="UVB_sens_RUS_dom"/>
</dbReference>
<dbReference type="InterPro" id="IPR006968">
    <property type="entry name" value="RUS_fam"/>
</dbReference>
<dbReference type="EMBL" id="KV922022">
    <property type="protein sequence ID" value="ORE03020.1"/>
    <property type="molecule type" value="Genomic_DNA"/>
</dbReference>
<dbReference type="PANTHER" id="PTHR12770">
    <property type="entry name" value="RUS1 FAMILY PROTEIN C16ORF58"/>
    <property type="match status" value="1"/>
</dbReference>
<name>A0A1X0QTD1_RHIZD</name>
<evidence type="ECO:0000256" key="3">
    <source>
        <dbReference type="ARBA" id="ARBA00022692"/>
    </source>
</evidence>
<dbReference type="GO" id="GO:0016020">
    <property type="term" value="C:membrane"/>
    <property type="evidence" value="ECO:0007669"/>
    <property type="project" value="UniProtKB-SubCell"/>
</dbReference>
<accession>A0A1X0QTD1</accession>
<evidence type="ECO:0000256" key="1">
    <source>
        <dbReference type="ARBA" id="ARBA00004370"/>
    </source>
</evidence>
<evidence type="ECO:0000259" key="6">
    <source>
        <dbReference type="Pfam" id="PF04884"/>
    </source>
</evidence>
<keyword evidence="3" id="KW-0812">Transmembrane</keyword>
<organism evidence="8">
    <name type="scientific">Rhizopus microsporus var. microsporus</name>
    <dbReference type="NCBI Taxonomy" id="86635"/>
    <lineage>
        <taxon>Eukaryota</taxon>
        <taxon>Fungi</taxon>
        <taxon>Fungi incertae sedis</taxon>
        <taxon>Mucoromycota</taxon>
        <taxon>Mucoromycotina</taxon>
        <taxon>Mucoromycetes</taxon>
        <taxon>Mucorales</taxon>
        <taxon>Mucorineae</taxon>
        <taxon>Rhizopodaceae</taxon>
        <taxon>Rhizopus</taxon>
    </lineage>
</organism>
<evidence type="ECO:0000313" key="8">
    <source>
        <dbReference type="EMBL" id="ORE03020.1"/>
    </source>
</evidence>
<dbReference type="InterPro" id="IPR055412">
    <property type="entry name" value="UVB_sens_C"/>
</dbReference>
<dbReference type="PANTHER" id="PTHR12770:SF31">
    <property type="entry name" value="RUS FAMILY MEMBER 1"/>
    <property type="match status" value="1"/>
</dbReference>
<evidence type="ECO:0000256" key="5">
    <source>
        <dbReference type="ARBA" id="ARBA00023136"/>
    </source>
</evidence>
<reference evidence="8" key="1">
    <citation type="journal article" date="2016" name="Proc. Natl. Acad. Sci. U.S.A.">
        <title>Lipid metabolic changes in an early divergent fungus govern the establishment of a mutualistic symbiosis with endobacteria.</title>
        <authorList>
            <person name="Lastovetsky O.A."/>
            <person name="Gaspar M.L."/>
            <person name="Mondo S.J."/>
            <person name="LaButti K.M."/>
            <person name="Sandor L."/>
            <person name="Grigoriev I.V."/>
            <person name="Henry S.A."/>
            <person name="Pawlowska T.E."/>
        </authorList>
    </citation>
    <scope>NUCLEOTIDE SEQUENCE [LARGE SCALE GENOMIC DNA]</scope>
    <source>
        <strain evidence="8">ATCC 52814</strain>
    </source>
</reference>
<comment type="similarity">
    <text evidence="2">Belongs to the RUS1 family.</text>
</comment>
<evidence type="ECO:0000256" key="4">
    <source>
        <dbReference type="ARBA" id="ARBA00022989"/>
    </source>
</evidence>
<dbReference type="OrthoDB" id="19606at2759"/>
<dbReference type="Proteomes" id="UP000242414">
    <property type="component" value="Unassembled WGS sequence"/>
</dbReference>
<dbReference type="VEuPathDB" id="FungiDB:BCV72DRAFT_338309"/>